<dbReference type="InterPro" id="IPR025351">
    <property type="entry name" value="Pvc16_N"/>
</dbReference>
<protein>
    <submittedName>
        <fullName evidence="2">DUF4255 domain-containing protein</fullName>
    </submittedName>
</protein>
<organism evidence="2 3">
    <name type="scientific">Cyanomargarita calcarea GSE-NOS-MK-12-04C</name>
    <dbReference type="NCBI Taxonomy" id="2839659"/>
    <lineage>
        <taxon>Bacteria</taxon>
        <taxon>Bacillati</taxon>
        <taxon>Cyanobacteriota</taxon>
        <taxon>Cyanophyceae</taxon>
        <taxon>Nostocales</taxon>
        <taxon>Cyanomargaritaceae</taxon>
        <taxon>Cyanomargarita</taxon>
    </lineage>
</organism>
<evidence type="ECO:0000313" key="3">
    <source>
        <dbReference type="Proteomes" id="UP000729701"/>
    </source>
</evidence>
<dbReference type="Pfam" id="PF14065">
    <property type="entry name" value="Pvc16_N"/>
    <property type="match status" value="1"/>
</dbReference>
<dbReference type="EMBL" id="JAHHGZ010000043">
    <property type="protein sequence ID" value="MBW4671341.1"/>
    <property type="molecule type" value="Genomic_DNA"/>
</dbReference>
<reference evidence="2" key="2">
    <citation type="journal article" date="2022" name="Microbiol. Resour. Announc.">
        <title>Metagenome Sequencing to Explore Phylogenomics of Terrestrial Cyanobacteria.</title>
        <authorList>
            <person name="Ward R.D."/>
            <person name="Stajich J.E."/>
            <person name="Johansen J.R."/>
            <person name="Huntemann M."/>
            <person name="Clum A."/>
            <person name="Foster B."/>
            <person name="Foster B."/>
            <person name="Roux S."/>
            <person name="Palaniappan K."/>
            <person name="Varghese N."/>
            <person name="Mukherjee S."/>
            <person name="Reddy T.B.K."/>
            <person name="Daum C."/>
            <person name="Copeland A."/>
            <person name="Chen I.A."/>
            <person name="Ivanova N.N."/>
            <person name="Kyrpides N.C."/>
            <person name="Shapiro N."/>
            <person name="Eloe-Fadrosh E.A."/>
            <person name="Pietrasiak N."/>
        </authorList>
    </citation>
    <scope>NUCLEOTIDE SEQUENCE</scope>
    <source>
        <strain evidence="2">GSE-NOS-MK-12-04C</strain>
    </source>
</reference>
<evidence type="ECO:0000259" key="1">
    <source>
        <dbReference type="Pfam" id="PF14065"/>
    </source>
</evidence>
<dbReference type="AlphaFoldDB" id="A0A951QTA4"/>
<gene>
    <name evidence="2" type="ORF">KME60_28945</name>
</gene>
<name>A0A951QTA4_9CYAN</name>
<dbReference type="Proteomes" id="UP000729701">
    <property type="component" value="Unassembled WGS sequence"/>
</dbReference>
<accession>A0A951QTA4</accession>
<reference evidence="2" key="1">
    <citation type="submission" date="2021-05" db="EMBL/GenBank/DDBJ databases">
        <authorList>
            <person name="Pietrasiak N."/>
            <person name="Ward R."/>
            <person name="Stajich J.E."/>
            <person name="Kurbessoian T."/>
        </authorList>
    </citation>
    <scope>NUCLEOTIDE SEQUENCE</scope>
    <source>
        <strain evidence="2">GSE-NOS-MK-12-04C</strain>
    </source>
</reference>
<sequence>MSNALSIAAVTAVLKDLVENGLVKDAIAASVGDVVVTALPPDRITQGTDERAQLNLFLYQVTQNRNVDWVSQDFRSKQPRQIVESRLTNPPLALDLHYLLTAYGAKDFQAELLLGYAMQLLHDTPVFSRELIEVSLKNAAKVNTSSVLSQALTTVSVSNVAENIGQIKISPEFFSMEDTSKLWSSLQTPYRPSAAYQASMVLIDSRNSHKTVDVDIEPFLEPVIEQVTLPCEPGKALIIRGQRLQSDITRVRLQGIEKLLEPEAFQDTHISVLLPPNLQAGVYGVQVVHFKMPVSGMSHQEVASNIAAFVLHPTITAIANIQGQGSDSRSGEITLYFNPKVGKTQRVVLLLNEVSNYADKRYSFAAATRTDDTNAITILVENIQPGTYFVRVQVDGAESPLSKNLAGEYKEPQVIIP</sequence>
<comment type="caution">
    <text evidence="2">The sequence shown here is derived from an EMBL/GenBank/DDBJ whole genome shotgun (WGS) entry which is preliminary data.</text>
</comment>
<proteinExistence type="predicted"/>
<evidence type="ECO:0000313" key="2">
    <source>
        <dbReference type="EMBL" id="MBW4671341.1"/>
    </source>
</evidence>
<feature type="domain" description="Pvc16 N-terminal" evidence="1">
    <location>
        <begin position="9"/>
        <end position="210"/>
    </location>
</feature>